<dbReference type="Proteomes" id="UP001059041">
    <property type="component" value="Linkage Group LG2"/>
</dbReference>
<dbReference type="EMBL" id="JAFHDT010000002">
    <property type="protein sequence ID" value="KAI7813469.1"/>
    <property type="molecule type" value="Genomic_DNA"/>
</dbReference>
<dbReference type="InterPro" id="IPR050307">
    <property type="entry name" value="Sterol_Desaturase_Related"/>
</dbReference>
<dbReference type="GO" id="GO:0016491">
    <property type="term" value="F:oxidoreductase activity"/>
    <property type="evidence" value="ECO:0007669"/>
    <property type="project" value="InterPro"/>
</dbReference>
<evidence type="ECO:0000256" key="4">
    <source>
        <dbReference type="ARBA" id="ARBA00023136"/>
    </source>
</evidence>
<evidence type="ECO:0000256" key="5">
    <source>
        <dbReference type="SAM" id="Phobius"/>
    </source>
</evidence>
<organism evidence="7 8">
    <name type="scientific">Triplophysa rosa</name>
    <name type="common">Cave loach</name>
    <dbReference type="NCBI Taxonomy" id="992332"/>
    <lineage>
        <taxon>Eukaryota</taxon>
        <taxon>Metazoa</taxon>
        <taxon>Chordata</taxon>
        <taxon>Craniata</taxon>
        <taxon>Vertebrata</taxon>
        <taxon>Euteleostomi</taxon>
        <taxon>Actinopterygii</taxon>
        <taxon>Neopterygii</taxon>
        <taxon>Teleostei</taxon>
        <taxon>Ostariophysi</taxon>
        <taxon>Cypriniformes</taxon>
        <taxon>Nemacheilidae</taxon>
        <taxon>Triplophysa</taxon>
    </lineage>
</organism>
<comment type="subcellular location">
    <subcellularLocation>
        <location evidence="1">Membrane</location>
    </subcellularLocation>
</comment>
<dbReference type="InterPro" id="IPR006694">
    <property type="entry name" value="Fatty_acid_hydroxylase"/>
</dbReference>
<keyword evidence="8" id="KW-1185">Reference proteome</keyword>
<dbReference type="GO" id="GO:0008610">
    <property type="term" value="P:lipid biosynthetic process"/>
    <property type="evidence" value="ECO:0007669"/>
    <property type="project" value="InterPro"/>
</dbReference>
<proteinExistence type="predicted"/>
<evidence type="ECO:0000256" key="3">
    <source>
        <dbReference type="ARBA" id="ARBA00022989"/>
    </source>
</evidence>
<keyword evidence="3 5" id="KW-1133">Transmembrane helix</keyword>
<dbReference type="Pfam" id="PF04116">
    <property type="entry name" value="FA_hydroxylase"/>
    <property type="match status" value="1"/>
</dbReference>
<feature type="non-terminal residue" evidence="7">
    <location>
        <position position="263"/>
    </location>
</feature>
<evidence type="ECO:0000256" key="2">
    <source>
        <dbReference type="ARBA" id="ARBA00022692"/>
    </source>
</evidence>
<evidence type="ECO:0000313" key="7">
    <source>
        <dbReference type="EMBL" id="KAI7813469.1"/>
    </source>
</evidence>
<feature type="transmembrane region" description="Helical" evidence="5">
    <location>
        <begin position="86"/>
        <end position="103"/>
    </location>
</feature>
<name>A0A9W7X451_TRIRA</name>
<evidence type="ECO:0000256" key="1">
    <source>
        <dbReference type="ARBA" id="ARBA00004370"/>
    </source>
</evidence>
<dbReference type="GO" id="GO:0005506">
    <property type="term" value="F:iron ion binding"/>
    <property type="evidence" value="ECO:0007669"/>
    <property type="project" value="InterPro"/>
</dbReference>
<keyword evidence="2 5" id="KW-0812">Transmembrane</keyword>
<sequence length="263" mass="31025">IILVLLIFCNDALLQWIWDLVYDKRHDVLMSPHWNVCAAFSAHIIFSAPFMILDLLSPHVRWIQKYRIHRQVVAVHQWFQCAARILWKYAVGVLPLTSLFLFVRNTHFPEKAPSFFLALKECVFCLVMFDTLFFMFHYIIHKIPWLYHRVHRIHHLNRDTFALAAQDSSISELLSLQALAFISTTLVGCHPLSEILFHVFNTWMAVEDHCAYDFPWALHRLLPCFAGAPHHLAHHQQFIGNFAPYFRHWDCIFGTSLQILRHK</sequence>
<dbReference type="PANTHER" id="PTHR11863">
    <property type="entry name" value="STEROL DESATURASE"/>
    <property type="match status" value="1"/>
</dbReference>
<accession>A0A9W7X451</accession>
<evidence type="ECO:0000259" key="6">
    <source>
        <dbReference type="Pfam" id="PF04116"/>
    </source>
</evidence>
<reference evidence="7" key="1">
    <citation type="submission" date="2021-02" db="EMBL/GenBank/DDBJ databases">
        <title>Comparative genomics reveals that relaxation of natural selection precedes convergent phenotypic evolution of cavefish.</title>
        <authorList>
            <person name="Peng Z."/>
        </authorList>
    </citation>
    <scope>NUCLEOTIDE SEQUENCE</scope>
    <source>
        <tissue evidence="7">Muscle</tissue>
    </source>
</reference>
<feature type="domain" description="Fatty acid hydroxylase" evidence="6">
    <location>
        <begin position="123"/>
        <end position="255"/>
    </location>
</feature>
<dbReference type="AlphaFoldDB" id="A0A9W7X451"/>
<dbReference type="GO" id="GO:0016020">
    <property type="term" value="C:membrane"/>
    <property type="evidence" value="ECO:0007669"/>
    <property type="project" value="UniProtKB-SubCell"/>
</dbReference>
<feature type="transmembrane region" description="Helical" evidence="5">
    <location>
        <begin position="38"/>
        <end position="57"/>
    </location>
</feature>
<feature type="transmembrane region" description="Helical" evidence="5">
    <location>
        <begin position="115"/>
        <end position="140"/>
    </location>
</feature>
<evidence type="ECO:0000313" key="8">
    <source>
        <dbReference type="Proteomes" id="UP001059041"/>
    </source>
</evidence>
<comment type="caution">
    <text evidence="7">The sequence shown here is derived from an EMBL/GenBank/DDBJ whole genome shotgun (WGS) entry which is preliminary data.</text>
</comment>
<keyword evidence="4 5" id="KW-0472">Membrane</keyword>
<protein>
    <submittedName>
        <fullName evidence="7">Cholesterol 25-hydroxylase-like protein</fullName>
    </submittedName>
</protein>
<gene>
    <name evidence="7" type="ORF">IRJ41_017908</name>
</gene>